<evidence type="ECO:0000256" key="1">
    <source>
        <dbReference type="SAM" id="Coils"/>
    </source>
</evidence>
<protein>
    <recommendedName>
        <fullName evidence="5">YtxH-like protein</fullName>
    </recommendedName>
</protein>
<dbReference type="EMBL" id="FMZO01000013">
    <property type="protein sequence ID" value="SDD76406.1"/>
    <property type="molecule type" value="Genomic_DNA"/>
</dbReference>
<dbReference type="RefSeq" id="WP_090391887.1">
    <property type="nucleotide sequence ID" value="NZ_FMZO01000013.1"/>
</dbReference>
<sequence>MVNNKHIATFILGALAGLAAGKYTSMSEEEKEQMMNNLKEKANKLKEDASKSAEQAKDYFSELATKGMDSLKEHFPGAEKWMSDLFGNKSADSHTAASDTGSTEASPS</sequence>
<organism evidence="3 4">
    <name type="scientific">Niabella drilacis (strain DSM 25811 / CCM 8410 / CCUG 62505 / LMG 26954 / E90)</name>
    <dbReference type="NCBI Taxonomy" id="1285928"/>
    <lineage>
        <taxon>Bacteria</taxon>
        <taxon>Pseudomonadati</taxon>
        <taxon>Bacteroidota</taxon>
        <taxon>Chitinophagia</taxon>
        <taxon>Chitinophagales</taxon>
        <taxon>Chitinophagaceae</taxon>
        <taxon>Niabella</taxon>
    </lineage>
</organism>
<name>A0A1G6XGS2_NIADE</name>
<feature type="compositionally biased region" description="Polar residues" evidence="2">
    <location>
        <begin position="93"/>
        <end position="108"/>
    </location>
</feature>
<dbReference type="Proteomes" id="UP000198757">
    <property type="component" value="Unassembled WGS sequence"/>
</dbReference>
<dbReference type="AlphaFoldDB" id="A0A1G6XGS2"/>
<accession>A0A1G6XGS2</accession>
<keyword evidence="1" id="KW-0175">Coiled coil</keyword>
<gene>
    <name evidence="3" type="ORF">SAMN04487894_11342</name>
</gene>
<evidence type="ECO:0000256" key="2">
    <source>
        <dbReference type="SAM" id="MobiDB-lite"/>
    </source>
</evidence>
<proteinExistence type="predicted"/>
<reference evidence="4" key="1">
    <citation type="submission" date="2016-10" db="EMBL/GenBank/DDBJ databases">
        <authorList>
            <person name="Varghese N."/>
            <person name="Submissions S."/>
        </authorList>
    </citation>
    <scope>NUCLEOTIDE SEQUENCE [LARGE SCALE GENOMIC DNA]</scope>
    <source>
        <strain evidence="4">DSM 25811 / CCM 8410 / LMG 26954 / E90</strain>
    </source>
</reference>
<feature type="region of interest" description="Disordered" evidence="2">
    <location>
        <begin position="86"/>
        <end position="108"/>
    </location>
</feature>
<evidence type="ECO:0008006" key="5">
    <source>
        <dbReference type="Google" id="ProtNLM"/>
    </source>
</evidence>
<dbReference type="OrthoDB" id="959380at2"/>
<evidence type="ECO:0000313" key="4">
    <source>
        <dbReference type="Proteomes" id="UP000198757"/>
    </source>
</evidence>
<keyword evidence="4" id="KW-1185">Reference proteome</keyword>
<feature type="coiled-coil region" evidence="1">
    <location>
        <begin position="28"/>
        <end position="55"/>
    </location>
</feature>
<evidence type="ECO:0000313" key="3">
    <source>
        <dbReference type="EMBL" id="SDD76406.1"/>
    </source>
</evidence>